<dbReference type="PROSITE" id="PS51257">
    <property type="entry name" value="PROKAR_LIPOPROTEIN"/>
    <property type="match status" value="1"/>
</dbReference>
<dbReference type="Pfam" id="PF06674">
    <property type="entry name" value="DUF1176"/>
    <property type="match status" value="1"/>
</dbReference>
<accession>A0A7W9FEX4</accession>
<sequence length="380" mass="40152">MRVLALVALYGLVACNEGEGQAGPVIAAEGPSAGVQAQPGLAVRPETRSFRDWYAACDNGNTCFAYTGTDAGGWLMVRQMAGPEASPEVLVGGSPFSDDGTDGVLTLTLDDERQTLSPGSSETRSHVVPDDAVRDTLRRLASARALAIGTDEAASALPTAGASAALLWIDERQGRLNTTAALIRGGDRPASTVPPAPNLPRVVAATPVDQGDFARASDPGEEGAEAGLTLPAAIEALPEVKQCRADTAFSPYLQKAVLAARLSPDTKLWGVPCDAGAYNAMYDFYLTGPDGSNPRKADFPSWEPRERTEGDIGGDGLVNPVFDAATNSLRHFPRARGIGDCGTIQSWVWTGDAFVLTRETFMGECWGMPSTLWPTVWRTR</sequence>
<evidence type="ECO:0008006" key="4">
    <source>
        <dbReference type="Google" id="ProtNLM"/>
    </source>
</evidence>
<name>A0A7W9FEX4_9CAUL</name>
<gene>
    <name evidence="2" type="ORF">GGR13_000545</name>
</gene>
<dbReference type="Proteomes" id="UP000545037">
    <property type="component" value="Unassembled WGS sequence"/>
</dbReference>
<dbReference type="AlphaFoldDB" id="A0A7W9FEX4"/>
<evidence type="ECO:0000256" key="1">
    <source>
        <dbReference type="SAM" id="MobiDB-lite"/>
    </source>
</evidence>
<proteinExistence type="predicted"/>
<protein>
    <recommendedName>
        <fullName evidence="4">DUF1176 domain-containing protein</fullName>
    </recommendedName>
</protein>
<dbReference type="RefSeq" id="WP_183211919.1">
    <property type="nucleotide sequence ID" value="NZ_JACHOR010000001.1"/>
</dbReference>
<dbReference type="InterPro" id="IPR009560">
    <property type="entry name" value="DUF1176"/>
</dbReference>
<feature type="region of interest" description="Disordered" evidence="1">
    <location>
        <begin position="293"/>
        <end position="316"/>
    </location>
</feature>
<evidence type="ECO:0000313" key="2">
    <source>
        <dbReference type="EMBL" id="MBB5744973.1"/>
    </source>
</evidence>
<comment type="caution">
    <text evidence="2">The sequence shown here is derived from an EMBL/GenBank/DDBJ whole genome shotgun (WGS) entry which is preliminary data.</text>
</comment>
<organism evidence="2 3">
    <name type="scientific">Brevundimonas variabilis</name>
    <dbReference type="NCBI Taxonomy" id="74312"/>
    <lineage>
        <taxon>Bacteria</taxon>
        <taxon>Pseudomonadati</taxon>
        <taxon>Pseudomonadota</taxon>
        <taxon>Alphaproteobacteria</taxon>
        <taxon>Caulobacterales</taxon>
        <taxon>Caulobacteraceae</taxon>
        <taxon>Brevundimonas</taxon>
    </lineage>
</organism>
<keyword evidence="3" id="KW-1185">Reference proteome</keyword>
<dbReference type="EMBL" id="JACHOR010000001">
    <property type="protein sequence ID" value="MBB5744973.1"/>
    <property type="molecule type" value="Genomic_DNA"/>
</dbReference>
<feature type="compositionally biased region" description="Basic and acidic residues" evidence="1">
    <location>
        <begin position="293"/>
        <end position="310"/>
    </location>
</feature>
<reference evidence="2 3" key="1">
    <citation type="submission" date="2020-08" db="EMBL/GenBank/DDBJ databases">
        <title>Genomic Encyclopedia of Type Strains, Phase IV (KMG-IV): sequencing the most valuable type-strain genomes for metagenomic binning, comparative biology and taxonomic classification.</title>
        <authorList>
            <person name="Goeker M."/>
        </authorList>
    </citation>
    <scope>NUCLEOTIDE SEQUENCE [LARGE SCALE GENOMIC DNA]</scope>
    <source>
        <strain evidence="2 3">DSM 4737</strain>
    </source>
</reference>
<evidence type="ECO:0000313" key="3">
    <source>
        <dbReference type="Proteomes" id="UP000545037"/>
    </source>
</evidence>